<dbReference type="InterPro" id="IPR009003">
    <property type="entry name" value="Peptidase_S1_PA"/>
</dbReference>
<evidence type="ECO:0000256" key="5">
    <source>
        <dbReference type="ARBA" id="ARBA00023157"/>
    </source>
</evidence>
<comment type="similarity">
    <text evidence="7 8">Belongs to the peptidase S1 family. CLIP subfamily.</text>
</comment>
<dbReference type="Pfam" id="PF12032">
    <property type="entry name" value="CLIP"/>
    <property type="match status" value="1"/>
</dbReference>
<dbReference type="EC" id="3.4.21.-" evidence="8"/>
<comment type="subcellular location">
    <subcellularLocation>
        <location evidence="8">Secreted</location>
    </subcellularLocation>
</comment>
<organism evidence="12 13">
    <name type="scientific">Aquatica leii</name>
    <dbReference type="NCBI Taxonomy" id="1421715"/>
    <lineage>
        <taxon>Eukaryota</taxon>
        <taxon>Metazoa</taxon>
        <taxon>Ecdysozoa</taxon>
        <taxon>Arthropoda</taxon>
        <taxon>Hexapoda</taxon>
        <taxon>Insecta</taxon>
        <taxon>Pterygota</taxon>
        <taxon>Neoptera</taxon>
        <taxon>Endopterygota</taxon>
        <taxon>Coleoptera</taxon>
        <taxon>Polyphaga</taxon>
        <taxon>Elateriformia</taxon>
        <taxon>Elateroidea</taxon>
        <taxon>Lampyridae</taxon>
        <taxon>Luciolinae</taxon>
        <taxon>Aquatica</taxon>
    </lineage>
</organism>
<keyword evidence="8" id="KW-0964">Secreted</keyword>
<dbReference type="InterPro" id="IPR051487">
    <property type="entry name" value="Ser/Thr_Proteases_Immune/Dev"/>
</dbReference>
<keyword evidence="2 8" id="KW-0732">Signal</keyword>
<feature type="domain" description="Clip" evidence="11">
    <location>
        <begin position="23"/>
        <end position="75"/>
    </location>
</feature>
<evidence type="ECO:0000256" key="9">
    <source>
        <dbReference type="SAM" id="MobiDB-lite"/>
    </source>
</evidence>
<reference evidence="13" key="1">
    <citation type="submission" date="2023-01" db="EMBL/GenBank/DDBJ databases">
        <title>Key to firefly adult light organ development and bioluminescence: homeobox transcription factors regulate luciferase expression and transportation to peroxisome.</title>
        <authorList>
            <person name="Fu X."/>
        </authorList>
    </citation>
    <scope>NUCLEOTIDE SEQUENCE [LARGE SCALE GENOMIC DNA]</scope>
</reference>
<keyword evidence="3 8" id="KW-0378">Hydrolase</keyword>
<comment type="caution">
    <text evidence="12">The sequence shown here is derived from an EMBL/GenBank/DDBJ whole genome shotgun (WGS) entry which is preliminary data.</text>
</comment>
<evidence type="ECO:0000313" key="13">
    <source>
        <dbReference type="Proteomes" id="UP001353858"/>
    </source>
</evidence>
<protein>
    <recommendedName>
        <fullName evidence="8">CLIP domain-containing serine protease</fullName>
        <ecNumber evidence="8">3.4.21.-</ecNumber>
    </recommendedName>
</protein>
<feature type="region of interest" description="Disordered" evidence="9">
    <location>
        <begin position="89"/>
        <end position="111"/>
    </location>
</feature>
<dbReference type="Gene3D" id="2.40.10.10">
    <property type="entry name" value="Trypsin-like serine proteases"/>
    <property type="match status" value="2"/>
</dbReference>
<dbReference type="PANTHER" id="PTHR24256">
    <property type="entry name" value="TRYPTASE-RELATED"/>
    <property type="match status" value="1"/>
</dbReference>
<feature type="chain" id="PRO_5042666431" description="CLIP domain-containing serine protease" evidence="8">
    <location>
        <begin position="20"/>
        <end position="398"/>
    </location>
</feature>
<proteinExistence type="inferred from homology"/>
<dbReference type="InterPro" id="IPR001314">
    <property type="entry name" value="Peptidase_S1A"/>
</dbReference>
<gene>
    <name evidence="12" type="ORF">RN001_004063</name>
</gene>
<evidence type="ECO:0000313" key="12">
    <source>
        <dbReference type="EMBL" id="KAK4887792.1"/>
    </source>
</evidence>
<dbReference type="Proteomes" id="UP001353858">
    <property type="component" value="Unassembled WGS sequence"/>
</dbReference>
<dbReference type="PROSITE" id="PS51888">
    <property type="entry name" value="CLIP"/>
    <property type="match status" value="1"/>
</dbReference>
<dbReference type="FunFam" id="2.40.10.10:FF:000028">
    <property type="entry name" value="Serine protease easter"/>
    <property type="match status" value="1"/>
</dbReference>
<keyword evidence="6" id="KW-0325">Glycoprotein</keyword>
<keyword evidence="4 8" id="KW-0720">Serine protease</keyword>
<dbReference type="SMART" id="SM00680">
    <property type="entry name" value="CLIP"/>
    <property type="match status" value="1"/>
</dbReference>
<dbReference type="InterPro" id="IPR043504">
    <property type="entry name" value="Peptidase_S1_PA_chymotrypsin"/>
</dbReference>
<dbReference type="EMBL" id="JARPUR010000001">
    <property type="protein sequence ID" value="KAK4887792.1"/>
    <property type="molecule type" value="Genomic_DNA"/>
</dbReference>
<comment type="domain">
    <text evidence="8">The clip domain consists of 35-55 residues which are 'knitted' together usually by 3 conserved disulfide bonds forming a clip-like compact structure.</text>
</comment>
<feature type="domain" description="Peptidase S1" evidence="10">
    <location>
        <begin position="142"/>
        <end position="397"/>
    </location>
</feature>
<keyword evidence="5" id="KW-1015">Disulfide bond</keyword>
<evidence type="ECO:0000256" key="3">
    <source>
        <dbReference type="ARBA" id="ARBA00022801"/>
    </source>
</evidence>
<dbReference type="SMART" id="SM00020">
    <property type="entry name" value="Tryp_SPc"/>
    <property type="match status" value="1"/>
</dbReference>
<dbReference type="AlphaFoldDB" id="A0AAN7SL58"/>
<dbReference type="GO" id="GO:0004252">
    <property type="term" value="F:serine-type endopeptidase activity"/>
    <property type="evidence" value="ECO:0007669"/>
    <property type="project" value="UniProtKB-UniRule"/>
</dbReference>
<keyword evidence="1 8" id="KW-0645">Protease</keyword>
<evidence type="ECO:0000256" key="7">
    <source>
        <dbReference type="ARBA" id="ARBA00024195"/>
    </source>
</evidence>
<evidence type="ECO:0000256" key="4">
    <source>
        <dbReference type="ARBA" id="ARBA00022825"/>
    </source>
</evidence>
<dbReference type="GO" id="GO:0006508">
    <property type="term" value="P:proteolysis"/>
    <property type="evidence" value="ECO:0007669"/>
    <property type="project" value="UniProtKB-KW"/>
</dbReference>
<accession>A0AAN7SL58</accession>
<dbReference type="SUPFAM" id="SSF50494">
    <property type="entry name" value="Trypsin-like serine proteases"/>
    <property type="match status" value="1"/>
</dbReference>
<dbReference type="PRINTS" id="PR00722">
    <property type="entry name" value="CHYMOTRYPSIN"/>
</dbReference>
<feature type="compositionally biased region" description="Polar residues" evidence="9">
    <location>
        <begin position="93"/>
        <end position="110"/>
    </location>
</feature>
<dbReference type="PROSITE" id="PS50240">
    <property type="entry name" value="TRYPSIN_DOM"/>
    <property type="match status" value="1"/>
</dbReference>
<dbReference type="InterPro" id="IPR001254">
    <property type="entry name" value="Trypsin_dom"/>
</dbReference>
<keyword evidence="13" id="KW-1185">Reference proteome</keyword>
<sequence length="398" mass="44737">MLLTVWFVFTLCLFTVTGAIVYPCKTPDDDPSYCVSLFSCPHLMKALGSLEPIAVDYVRQSMCLGCDAGDFMVCCGTPNEDITRAAIKPKNPVTKQTTSKPKTAPTTQPPETELMDRFNEAVQQRLLPDFKYCGFQHTDDRVHDSPNTAIDEFPWLVHIRFSHMEYEGQYADRCNGVLINNRYVLTNAYCGTEAIKVKLGEYNTNKSVSCDIAANLEDCTDPVLDLPVEEIIRDGKQANGPYDFALLRLNQTVPFSDFIRPICLPVEQAKRPNLHSVVISGWGASDNSGVPKKRLIYNIVEDNECYKEESWLEGNIKFANVSFVCTKPVSDQVGKACTSEHGGPFMYDVSRRHQWFVDGIIVNVMYKGNENMCSKHNPVNGIKITEDTIDWILSTIRP</sequence>
<evidence type="ECO:0000259" key="11">
    <source>
        <dbReference type="PROSITE" id="PS51888"/>
    </source>
</evidence>
<dbReference type="InterPro" id="IPR022700">
    <property type="entry name" value="CLIP"/>
</dbReference>
<dbReference type="Gene3D" id="3.30.1640.30">
    <property type="match status" value="1"/>
</dbReference>
<evidence type="ECO:0000256" key="2">
    <source>
        <dbReference type="ARBA" id="ARBA00022729"/>
    </source>
</evidence>
<dbReference type="InterPro" id="IPR038565">
    <property type="entry name" value="CLIP_sf"/>
</dbReference>
<dbReference type="Pfam" id="PF00089">
    <property type="entry name" value="Trypsin"/>
    <property type="match status" value="1"/>
</dbReference>
<name>A0AAN7SL58_9COLE</name>
<evidence type="ECO:0000259" key="10">
    <source>
        <dbReference type="PROSITE" id="PS50240"/>
    </source>
</evidence>
<dbReference type="GO" id="GO:0005576">
    <property type="term" value="C:extracellular region"/>
    <property type="evidence" value="ECO:0007669"/>
    <property type="project" value="UniProtKB-SubCell"/>
</dbReference>
<evidence type="ECO:0000256" key="1">
    <source>
        <dbReference type="ARBA" id="ARBA00022670"/>
    </source>
</evidence>
<evidence type="ECO:0000256" key="8">
    <source>
        <dbReference type="RuleBase" id="RU366078"/>
    </source>
</evidence>
<feature type="signal peptide" evidence="8">
    <location>
        <begin position="1"/>
        <end position="19"/>
    </location>
</feature>
<evidence type="ECO:0000256" key="6">
    <source>
        <dbReference type="ARBA" id="ARBA00023180"/>
    </source>
</evidence>